<sequence length="289" mass="35212">MENLFFSVYKKLEEEFIELSYSIYINENQLKTFSIRLADLILRTCSECENIALELCKIENIEFRDKNDKIRTFVKFKEYIDELDKLYNLKRKEVNFDFENCDKRTFDSSFLSPFRIDSFKDGDKDINNWKWYFAYNKIKHDRNKYFHYANIENLIHSLGALYILNHYLRNDKYYSKNLNDKEDIIYKINQLSKLFSVHAIPDVQNENQNLEFPNPYLFAELLKPSSIYLIKFDKELETERDEMKKFFDQMKDCEYHEDQNGEMIKKYPDLKIIDYKTNCELLIEVNKEY</sequence>
<name>A0ABM9NXL8_9FLAO</name>
<organism evidence="1 2">
    <name type="scientific">Tenacibaculum dicentrarchi</name>
    <dbReference type="NCBI Taxonomy" id="669041"/>
    <lineage>
        <taxon>Bacteria</taxon>
        <taxon>Pseudomonadati</taxon>
        <taxon>Bacteroidota</taxon>
        <taxon>Flavobacteriia</taxon>
        <taxon>Flavobacteriales</taxon>
        <taxon>Flavobacteriaceae</taxon>
        <taxon>Tenacibaculum</taxon>
    </lineage>
</organism>
<evidence type="ECO:0000313" key="2">
    <source>
        <dbReference type="Proteomes" id="UP001497514"/>
    </source>
</evidence>
<dbReference type="GeneID" id="65211236"/>
<protein>
    <submittedName>
        <fullName evidence="1">Uncharacterized protein</fullName>
    </submittedName>
</protein>
<gene>
    <name evidence="1" type="ORF">TD3509T_1471</name>
</gene>
<dbReference type="EMBL" id="OZ038524">
    <property type="protein sequence ID" value="CAL2083071.1"/>
    <property type="molecule type" value="Genomic_DNA"/>
</dbReference>
<accession>A0ABM9NXL8</accession>
<keyword evidence="2" id="KW-1185">Reference proteome</keyword>
<reference evidence="1 2" key="1">
    <citation type="submission" date="2024-05" db="EMBL/GenBank/DDBJ databases">
        <authorList>
            <person name="Duchaud E."/>
        </authorList>
    </citation>
    <scope>NUCLEOTIDE SEQUENCE [LARGE SCALE GENOMIC DNA]</scope>
    <source>
        <strain evidence="1">Ena-SAMPLE-TAB-13-05-2024-13:56:06:370-140309</strain>
    </source>
</reference>
<dbReference type="RefSeq" id="WP_101902754.1">
    <property type="nucleotide sequence ID" value="NZ_OZ038524.1"/>
</dbReference>
<evidence type="ECO:0000313" key="1">
    <source>
        <dbReference type="EMBL" id="CAL2083071.1"/>
    </source>
</evidence>
<dbReference type="Proteomes" id="UP001497514">
    <property type="component" value="Chromosome"/>
</dbReference>
<proteinExistence type="predicted"/>